<dbReference type="PANTHER" id="PTHR35807">
    <property type="entry name" value="TRANSCRIPTIONAL REGULATOR REDD-RELATED"/>
    <property type="match status" value="1"/>
</dbReference>
<comment type="caution">
    <text evidence="8">The sequence shown here is derived from an EMBL/GenBank/DDBJ whole genome shotgun (WGS) entry which is preliminary data.</text>
</comment>
<keyword evidence="2" id="KW-0805">Transcription regulation</keyword>
<dbReference type="CDD" id="cd15831">
    <property type="entry name" value="BTAD"/>
    <property type="match status" value="1"/>
</dbReference>
<gene>
    <name evidence="8" type="ORF">EWH70_30830</name>
</gene>
<evidence type="ECO:0000256" key="1">
    <source>
        <dbReference type="ARBA" id="ARBA00005820"/>
    </source>
</evidence>
<dbReference type="InterPro" id="IPR001867">
    <property type="entry name" value="OmpR/PhoB-type_DNA-bd"/>
</dbReference>
<organism evidence="8 9">
    <name type="scientific">Amycolatopsis suaedae</name>
    <dbReference type="NCBI Taxonomy" id="2510978"/>
    <lineage>
        <taxon>Bacteria</taxon>
        <taxon>Bacillati</taxon>
        <taxon>Actinomycetota</taxon>
        <taxon>Actinomycetes</taxon>
        <taxon>Pseudonocardiales</taxon>
        <taxon>Pseudonocardiaceae</taxon>
        <taxon>Amycolatopsis</taxon>
    </lineage>
</organism>
<protein>
    <submittedName>
        <fullName evidence="8">Tetratricopeptide repeat protein</fullName>
    </submittedName>
</protein>
<evidence type="ECO:0000259" key="7">
    <source>
        <dbReference type="SMART" id="SM01043"/>
    </source>
</evidence>
<dbReference type="Proteomes" id="UP000292003">
    <property type="component" value="Unassembled WGS sequence"/>
</dbReference>
<name>A0A4Q7IZZ9_9PSEU</name>
<reference evidence="8 9" key="1">
    <citation type="submission" date="2019-02" db="EMBL/GenBank/DDBJ databases">
        <title>Draft genome sequence of Amycolatopsis sp. 8-3EHSu isolated from roots of Suaeda maritima.</title>
        <authorList>
            <person name="Duangmal K."/>
            <person name="Chantavorakit T."/>
        </authorList>
    </citation>
    <scope>NUCLEOTIDE SEQUENCE [LARGE SCALE GENOMIC DNA]</scope>
    <source>
        <strain evidence="8 9">8-3EHSu</strain>
    </source>
</reference>
<dbReference type="GO" id="GO:0000160">
    <property type="term" value="P:phosphorelay signal transduction system"/>
    <property type="evidence" value="ECO:0007669"/>
    <property type="project" value="InterPro"/>
</dbReference>
<sequence length="936" mass="101520">MRVDVRFRLLGELELLVDGRPVWLGHARQRAVLVALVVDANRLVTAADLIDRVWGERLPRQPREALYGYVSRLRGALDGVATIERRPEGYRLTVDAATVDLHRFDDLLTRARDCTDDARAVELYDEALGLWQGPPLSTTDTPWLESLRASLDRRRVTAELDRDDRMLRLGRHAEVLPELLARVDGATVDERRVGQLMLALYRNGRQPEALDHYRRLRERLADELGTDPGTELQRLHQRILTADPTLTAPASGRRVPRQLPAPPPAFTGRERELAALTGALRQTTVVSVVGGGGMGKTWLALRWAHDHAADFPDGQLYLNLRGFDPVEEPVTPASALRGLLDGLGVAAVPPDLDAQAALYRGLVADRRMLIVLDNARDSTQLAPLLPGGATCAVLVTSRNQLGALVTTHGARPLPLDVLDDTEATDLLTRAAGAARAEAEPAAVADLLRHCAGLPLALGIVAARAATQPGLPLAALADELRDTRLDALDAGEVPANLRAVLAASYRTLNPGTATTFRLLGLAPGPVVTLAGATALTGADAKPALRELTTANLLGQVDADRYRMHDLVRLYAAELASTVDSEQDRAAALTRLYDRYCYLASVAAMRWNPHDEHRYPPMPEPAGPPVQITRGDRWLDREIDILLAITAQGSARHVTHLSSVLARYLDISGRYHDALALHTAAVQLESPNTGRALVHRAGTLSRLGRLDEAIDAGLRADALGRAANDGVTQLIAANSLGTNLGMRGKLDESRQHYERALAIARVIGSRDAEAIAANNLGIALQQLGRLDEAEELIDLSRAIAEESGNGAMGTYVRGSYADLSRERGDYPRAIEHWQQAVEMAHLNGDVGLEVEGANFLGLTVRASGDPEGAVQHHRRALRLATEVHFRYEQARAHDGLARAFHELGRHTEAREHATSALALYRELGTAEAADFAAFAAGW</sequence>
<evidence type="ECO:0000256" key="3">
    <source>
        <dbReference type="ARBA" id="ARBA00023125"/>
    </source>
</evidence>
<keyword evidence="4" id="KW-0804">Transcription</keyword>
<dbReference type="OrthoDB" id="3594253at2"/>
<dbReference type="GO" id="GO:0006355">
    <property type="term" value="P:regulation of DNA-templated transcription"/>
    <property type="evidence" value="ECO:0007669"/>
    <property type="project" value="InterPro"/>
</dbReference>
<dbReference type="InterPro" id="IPR036388">
    <property type="entry name" value="WH-like_DNA-bd_sf"/>
</dbReference>
<keyword evidence="9" id="KW-1185">Reference proteome</keyword>
<dbReference type="RefSeq" id="WP_130479085.1">
    <property type="nucleotide sequence ID" value="NZ_SFCC01000019.1"/>
</dbReference>
<dbReference type="PRINTS" id="PR00364">
    <property type="entry name" value="DISEASERSIST"/>
</dbReference>
<dbReference type="GO" id="GO:0043531">
    <property type="term" value="F:ADP binding"/>
    <property type="evidence" value="ECO:0007669"/>
    <property type="project" value="InterPro"/>
</dbReference>
<dbReference type="Pfam" id="PF13424">
    <property type="entry name" value="TPR_12"/>
    <property type="match status" value="2"/>
</dbReference>
<evidence type="ECO:0000259" key="6">
    <source>
        <dbReference type="SMART" id="SM00862"/>
    </source>
</evidence>
<dbReference type="EMBL" id="SFCC01000019">
    <property type="protein sequence ID" value="RZQ60099.1"/>
    <property type="molecule type" value="Genomic_DNA"/>
</dbReference>
<dbReference type="PANTHER" id="PTHR35807:SF1">
    <property type="entry name" value="TRANSCRIPTIONAL REGULATOR REDD"/>
    <property type="match status" value="1"/>
</dbReference>
<dbReference type="Gene3D" id="1.10.10.10">
    <property type="entry name" value="Winged helix-like DNA-binding domain superfamily/Winged helix DNA-binding domain"/>
    <property type="match status" value="1"/>
</dbReference>
<feature type="domain" description="Bacterial transcriptional activator" evidence="7">
    <location>
        <begin position="99"/>
        <end position="240"/>
    </location>
</feature>
<dbReference type="InterPro" id="IPR019734">
    <property type="entry name" value="TPR_rpt"/>
</dbReference>
<dbReference type="Gene3D" id="1.25.40.10">
    <property type="entry name" value="Tetratricopeptide repeat domain"/>
    <property type="match status" value="2"/>
</dbReference>
<dbReference type="SMART" id="SM01043">
    <property type="entry name" value="BTAD"/>
    <property type="match status" value="1"/>
</dbReference>
<dbReference type="SUPFAM" id="SSF52540">
    <property type="entry name" value="P-loop containing nucleoside triphosphate hydrolases"/>
    <property type="match status" value="1"/>
</dbReference>
<dbReference type="Gene3D" id="3.40.50.300">
    <property type="entry name" value="P-loop containing nucleotide triphosphate hydrolases"/>
    <property type="match status" value="1"/>
</dbReference>
<dbReference type="InterPro" id="IPR011990">
    <property type="entry name" value="TPR-like_helical_dom_sf"/>
</dbReference>
<dbReference type="GO" id="GO:0003677">
    <property type="term" value="F:DNA binding"/>
    <property type="evidence" value="ECO:0007669"/>
    <property type="project" value="UniProtKB-KW"/>
</dbReference>
<dbReference type="AlphaFoldDB" id="A0A4Q7IZZ9"/>
<dbReference type="InterPro" id="IPR051677">
    <property type="entry name" value="AfsR-DnrI-RedD_regulator"/>
</dbReference>
<proteinExistence type="inferred from homology"/>
<dbReference type="InterPro" id="IPR027417">
    <property type="entry name" value="P-loop_NTPase"/>
</dbReference>
<dbReference type="SMART" id="SM00862">
    <property type="entry name" value="Trans_reg_C"/>
    <property type="match status" value="1"/>
</dbReference>
<accession>A0A4Q7IZZ9</accession>
<feature type="domain" description="OmpR/PhoB-type" evidence="6">
    <location>
        <begin position="19"/>
        <end position="92"/>
    </location>
</feature>
<dbReference type="SUPFAM" id="SSF48452">
    <property type="entry name" value="TPR-like"/>
    <property type="match status" value="3"/>
</dbReference>
<evidence type="ECO:0000313" key="9">
    <source>
        <dbReference type="Proteomes" id="UP000292003"/>
    </source>
</evidence>
<feature type="region of interest" description="Disordered" evidence="5">
    <location>
        <begin position="243"/>
        <end position="266"/>
    </location>
</feature>
<evidence type="ECO:0000256" key="2">
    <source>
        <dbReference type="ARBA" id="ARBA00023015"/>
    </source>
</evidence>
<evidence type="ECO:0000256" key="4">
    <source>
        <dbReference type="ARBA" id="ARBA00023163"/>
    </source>
</evidence>
<dbReference type="SMART" id="SM00028">
    <property type="entry name" value="TPR"/>
    <property type="match status" value="6"/>
</dbReference>
<comment type="similarity">
    <text evidence="1">Belongs to the AfsR/DnrI/RedD regulatory family.</text>
</comment>
<evidence type="ECO:0000313" key="8">
    <source>
        <dbReference type="EMBL" id="RZQ60099.1"/>
    </source>
</evidence>
<keyword evidence="3" id="KW-0238">DNA-binding</keyword>
<dbReference type="Pfam" id="PF03704">
    <property type="entry name" value="BTAD"/>
    <property type="match status" value="1"/>
</dbReference>
<dbReference type="InterPro" id="IPR016032">
    <property type="entry name" value="Sig_transdc_resp-reg_C-effctor"/>
</dbReference>
<dbReference type="SUPFAM" id="SSF46894">
    <property type="entry name" value="C-terminal effector domain of the bipartite response regulators"/>
    <property type="match status" value="1"/>
</dbReference>
<evidence type="ECO:0000256" key="5">
    <source>
        <dbReference type="SAM" id="MobiDB-lite"/>
    </source>
</evidence>
<dbReference type="InterPro" id="IPR005158">
    <property type="entry name" value="BTAD"/>
</dbReference>
<dbReference type="Pfam" id="PF13432">
    <property type="entry name" value="TPR_16"/>
    <property type="match status" value="1"/>
</dbReference>